<evidence type="ECO:0000313" key="4">
    <source>
        <dbReference type="Proteomes" id="UP001610063"/>
    </source>
</evidence>
<feature type="signal peptide" evidence="1">
    <location>
        <begin position="1"/>
        <end position="20"/>
    </location>
</feature>
<dbReference type="Pfam" id="PF13349">
    <property type="entry name" value="DUF4097"/>
    <property type="match status" value="1"/>
</dbReference>
<gene>
    <name evidence="3" type="ORF">ACHKAR_10035</name>
</gene>
<accession>A0ABW7N8X2</accession>
<keyword evidence="1" id="KW-0732">Signal</keyword>
<dbReference type="EMBL" id="JBIPKE010000016">
    <property type="protein sequence ID" value="MFH6983781.1"/>
    <property type="molecule type" value="Genomic_DNA"/>
</dbReference>
<evidence type="ECO:0000313" key="3">
    <source>
        <dbReference type="EMBL" id="MFH6983781.1"/>
    </source>
</evidence>
<feature type="domain" description="DUF4097" evidence="2">
    <location>
        <begin position="137"/>
        <end position="255"/>
    </location>
</feature>
<evidence type="ECO:0000259" key="2">
    <source>
        <dbReference type="Pfam" id="PF13349"/>
    </source>
</evidence>
<dbReference type="RefSeq" id="WP_159582438.1">
    <property type="nucleotide sequence ID" value="NZ_JBIPKE010000016.1"/>
</dbReference>
<name>A0ABW7N8X2_9BACT</name>
<feature type="chain" id="PRO_5046402203" evidence="1">
    <location>
        <begin position="21"/>
        <end position="259"/>
    </location>
</feature>
<protein>
    <submittedName>
        <fullName evidence="3">DUF4097 family beta strand repeat-containing protein</fullName>
    </submittedName>
</protein>
<evidence type="ECO:0000256" key="1">
    <source>
        <dbReference type="SAM" id="SignalP"/>
    </source>
</evidence>
<organism evidence="3 4">
    <name type="scientific">Marinoscillum luteum</name>
    <dbReference type="NCBI Taxonomy" id="861051"/>
    <lineage>
        <taxon>Bacteria</taxon>
        <taxon>Pseudomonadati</taxon>
        <taxon>Bacteroidota</taxon>
        <taxon>Cytophagia</taxon>
        <taxon>Cytophagales</taxon>
        <taxon>Reichenbachiellaceae</taxon>
        <taxon>Marinoscillum</taxon>
    </lineage>
</organism>
<dbReference type="InterPro" id="IPR025164">
    <property type="entry name" value="Toastrack_DUF4097"/>
</dbReference>
<dbReference type="Proteomes" id="UP001610063">
    <property type="component" value="Unassembled WGS sequence"/>
</dbReference>
<sequence>MKRVYTLTLLMSLVALAAHAQQYKYTPKGNIAETIVVIQNLYADISIEGVSGNEITIETDEYEGIPEKAKGLKPLSATGPENTGIGLSVVQEGNKITISGASRKADGEYRIKLPKNMMLRADLNSWQSGDFYARGLTNEVEVKSQNGDLIFEDITGPLVAYSLSSDISVRFSSLNQTTPTSISSTSGDLDITLPASSKGNFKLSSVSGEIYTDVDFKFGDEKDLKRWGGGMSANATLNGGGVEVSLKSISGDVYIRKAK</sequence>
<keyword evidence="4" id="KW-1185">Reference proteome</keyword>
<reference evidence="3 4" key="1">
    <citation type="journal article" date="2013" name="Int. J. Syst. Evol. Microbiol.">
        <title>Marinoscillum luteum sp. nov., isolated from marine sediment.</title>
        <authorList>
            <person name="Cha I.T."/>
            <person name="Park S.J."/>
            <person name="Kim S.J."/>
            <person name="Kim J.G."/>
            <person name="Jung M.Y."/>
            <person name="Shin K.S."/>
            <person name="Kwon K.K."/>
            <person name="Yang S.H."/>
            <person name="Seo Y.S."/>
            <person name="Rhee S.K."/>
        </authorList>
    </citation>
    <scope>NUCLEOTIDE SEQUENCE [LARGE SCALE GENOMIC DNA]</scope>
    <source>
        <strain evidence="3 4">KCTC 23939</strain>
    </source>
</reference>
<comment type="caution">
    <text evidence="3">The sequence shown here is derived from an EMBL/GenBank/DDBJ whole genome shotgun (WGS) entry which is preliminary data.</text>
</comment>
<proteinExistence type="predicted"/>